<keyword evidence="2" id="KW-1185">Reference proteome</keyword>
<accession>A0ABR3QIV8</accession>
<gene>
    <name evidence="1" type="ORF">SLS59_009962</name>
</gene>
<organism evidence="1 2">
    <name type="scientific">Nothophoma quercina</name>
    <dbReference type="NCBI Taxonomy" id="749835"/>
    <lineage>
        <taxon>Eukaryota</taxon>
        <taxon>Fungi</taxon>
        <taxon>Dikarya</taxon>
        <taxon>Ascomycota</taxon>
        <taxon>Pezizomycotina</taxon>
        <taxon>Dothideomycetes</taxon>
        <taxon>Pleosporomycetidae</taxon>
        <taxon>Pleosporales</taxon>
        <taxon>Pleosporineae</taxon>
        <taxon>Didymellaceae</taxon>
        <taxon>Nothophoma</taxon>
    </lineage>
</organism>
<dbReference type="Proteomes" id="UP001521222">
    <property type="component" value="Unassembled WGS sequence"/>
</dbReference>
<evidence type="ECO:0000313" key="2">
    <source>
        <dbReference type="Proteomes" id="UP001521222"/>
    </source>
</evidence>
<protein>
    <submittedName>
        <fullName evidence="1">Uncharacterized protein</fullName>
    </submittedName>
</protein>
<comment type="caution">
    <text evidence="1">The sequence shown here is derived from an EMBL/GenBank/DDBJ whole genome shotgun (WGS) entry which is preliminary data.</text>
</comment>
<dbReference type="EMBL" id="JAKIXB020000050">
    <property type="protein sequence ID" value="KAL1592080.1"/>
    <property type="molecule type" value="Genomic_DNA"/>
</dbReference>
<reference evidence="1 2" key="1">
    <citation type="submission" date="2024-02" db="EMBL/GenBank/DDBJ databases">
        <title>De novo assembly and annotation of 12 fungi associated with fruit tree decline syndrome in Ontario, Canada.</title>
        <authorList>
            <person name="Sulman M."/>
            <person name="Ellouze W."/>
            <person name="Ilyukhin E."/>
        </authorList>
    </citation>
    <scope>NUCLEOTIDE SEQUENCE [LARGE SCALE GENOMIC DNA]</scope>
    <source>
        <strain evidence="1 2">M97-236</strain>
    </source>
</reference>
<name>A0ABR3QIV8_9PLEO</name>
<sequence length="128" mass="14174">MEQSRRIIEIGAMAVSGQPGQQEHSNIVLKKLEDVECYLNTKGVDCHEALKGCATIREAIARNTSPIALPNGTNNVKREPITTDALDAPSIFMAAEDHDVFGVGDVGDERWLEQVLNEHRSPDFFKQQ</sequence>
<evidence type="ECO:0000313" key="1">
    <source>
        <dbReference type="EMBL" id="KAL1592080.1"/>
    </source>
</evidence>
<proteinExistence type="predicted"/>